<name>W1NAK3_9GAMM</name>
<dbReference type="Proteomes" id="UP000019113">
    <property type="component" value="Unassembled WGS sequence"/>
</dbReference>
<organism evidence="1 2">
    <name type="scientific">Halomonas huangheensis</name>
    <dbReference type="NCBI Taxonomy" id="1178482"/>
    <lineage>
        <taxon>Bacteria</taxon>
        <taxon>Pseudomonadati</taxon>
        <taxon>Pseudomonadota</taxon>
        <taxon>Gammaproteobacteria</taxon>
        <taxon>Oceanospirillales</taxon>
        <taxon>Halomonadaceae</taxon>
        <taxon>Halomonas</taxon>
    </lineage>
</organism>
<dbReference type="RefSeq" id="WP_021817796.1">
    <property type="nucleotide sequence ID" value="NZ_AVBC01000018.1"/>
</dbReference>
<dbReference type="KEGG" id="hhu:AR456_18605"/>
<accession>W1NAK3</accession>
<gene>
    <name evidence="1" type="ORF">BJB45_08355</name>
</gene>
<proteinExistence type="predicted"/>
<evidence type="ECO:0000313" key="1">
    <source>
        <dbReference type="EMBL" id="ERL52554.1"/>
    </source>
</evidence>
<protein>
    <submittedName>
        <fullName evidence="1">Uncharacterized protein</fullName>
    </submittedName>
</protein>
<comment type="caution">
    <text evidence="1">The sequence shown here is derived from an EMBL/GenBank/DDBJ whole genome shotgun (WGS) entry which is preliminary data.</text>
</comment>
<reference evidence="1 2" key="1">
    <citation type="submission" date="2013-08" db="EMBL/GenBank/DDBJ databases">
        <title>draft genome of Halomonas huanghegensis, strain BJGMM-B45T.</title>
        <authorList>
            <person name="Miao C."/>
            <person name="Wan Y."/>
            <person name="Jin W."/>
        </authorList>
    </citation>
    <scope>NUCLEOTIDE SEQUENCE [LARGE SCALE GENOMIC DNA]</scope>
    <source>
        <strain evidence="1 2">BJGMM-B45</strain>
    </source>
</reference>
<dbReference type="AlphaFoldDB" id="W1NAK3"/>
<keyword evidence="2" id="KW-1185">Reference proteome</keyword>
<dbReference type="EMBL" id="AVBC01000018">
    <property type="protein sequence ID" value="ERL52554.1"/>
    <property type="molecule type" value="Genomic_DNA"/>
</dbReference>
<sequence>MAVEYGVRPAGMSDEEWTLECQARMVVRQYLEFPGKKGEIIERWSKLPGVTPERLAKAEKELRS</sequence>
<evidence type="ECO:0000313" key="2">
    <source>
        <dbReference type="Proteomes" id="UP000019113"/>
    </source>
</evidence>